<protein>
    <submittedName>
        <fullName evidence="2 3">Uncharacterized protein</fullName>
    </submittedName>
</protein>
<sequence>MWLPHFLLVFVFVSQLTIDTDCKKPVSLIWLPSKFEGNFLDDVDKFQDDQPVISSASGYIRIPMDPDRAEIAYFQTRFKNLGKMANSVNRNEQRLNLVNQAVHHLLYQTYMSREHLKEWCKALTKTMENHRPYQDIHIEILHALHTLRLQNYEDQDLTQEISEMMKPTMSELSRQSSWASGVYSRIRFMSKSSRQPIETSPWASELLRPNEGLSANFRIWGEANLVNDEPRLSDFAAMIDIDYRNHVRYFLGKVLDEIFSRPPPKNVSSQTRIVAITLLFHLLNVNGKYNNLPVILVNSLISSSNQERYFLFDHEIALLNKLLCDHRTLELSKVKTSK</sequence>
<dbReference type="AlphaFoldDB" id="A0A180GWH3"/>
<dbReference type="Proteomes" id="UP000005240">
    <property type="component" value="Unassembled WGS sequence"/>
</dbReference>
<reference evidence="2" key="2">
    <citation type="submission" date="2016-05" db="EMBL/GenBank/DDBJ databases">
        <title>Comparative analysis highlights variable genome content of wheat rusts and divergence of the mating loci.</title>
        <authorList>
            <person name="Cuomo C.A."/>
            <person name="Bakkeren G."/>
            <person name="Szabo L."/>
            <person name="Khalil H."/>
            <person name="Joly D."/>
            <person name="Goldberg J."/>
            <person name="Young S."/>
            <person name="Zeng Q."/>
            <person name="Fellers J."/>
        </authorList>
    </citation>
    <scope>NUCLEOTIDE SEQUENCE [LARGE SCALE GENOMIC DNA]</scope>
    <source>
        <strain evidence="2">1-1 BBBD Race 1</strain>
    </source>
</reference>
<proteinExistence type="predicted"/>
<name>A0A180GWH3_PUCT1</name>
<reference evidence="2" key="1">
    <citation type="submission" date="2009-11" db="EMBL/GenBank/DDBJ databases">
        <authorList>
            <consortium name="The Broad Institute Genome Sequencing Platform"/>
            <person name="Ward D."/>
            <person name="Feldgarden M."/>
            <person name="Earl A."/>
            <person name="Young S.K."/>
            <person name="Zeng Q."/>
            <person name="Koehrsen M."/>
            <person name="Alvarado L."/>
            <person name="Berlin A."/>
            <person name="Bochicchio J."/>
            <person name="Borenstein D."/>
            <person name="Chapman S.B."/>
            <person name="Chen Z."/>
            <person name="Engels R."/>
            <person name="Freedman E."/>
            <person name="Gellesch M."/>
            <person name="Goldberg J."/>
            <person name="Griggs A."/>
            <person name="Gujja S."/>
            <person name="Heilman E."/>
            <person name="Heiman D."/>
            <person name="Hepburn T."/>
            <person name="Howarth C."/>
            <person name="Jen D."/>
            <person name="Larson L."/>
            <person name="Lewis B."/>
            <person name="Mehta T."/>
            <person name="Park D."/>
            <person name="Pearson M."/>
            <person name="Roberts A."/>
            <person name="Saif S."/>
            <person name="Shea T."/>
            <person name="Shenoy N."/>
            <person name="Sisk P."/>
            <person name="Stolte C."/>
            <person name="Sykes S."/>
            <person name="Thomson T."/>
            <person name="Walk T."/>
            <person name="White J."/>
            <person name="Yandava C."/>
            <person name="Izard J."/>
            <person name="Baranova O.V."/>
            <person name="Blanton J.M."/>
            <person name="Tanner A.C."/>
            <person name="Dewhirst F.E."/>
            <person name="Haas B."/>
            <person name="Nusbaum C."/>
            <person name="Birren B."/>
        </authorList>
    </citation>
    <scope>NUCLEOTIDE SEQUENCE [LARGE SCALE GENOMIC DNA]</scope>
    <source>
        <strain evidence="2">1-1 BBBD Race 1</strain>
    </source>
</reference>
<evidence type="ECO:0000256" key="1">
    <source>
        <dbReference type="SAM" id="SignalP"/>
    </source>
</evidence>
<accession>A0A180GWH3</accession>
<gene>
    <name evidence="2" type="ORF">PTTG_12686</name>
</gene>
<dbReference type="EnsemblFungi" id="PTTG_12686-t43_1">
    <property type="protein sequence ID" value="PTTG_12686-t43_1-p1"/>
    <property type="gene ID" value="PTTG_12686"/>
</dbReference>
<dbReference type="VEuPathDB" id="FungiDB:PTTG_12686"/>
<feature type="signal peptide" evidence="1">
    <location>
        <begin position="1"/>
        <end position="22"/>
    </location>
</feature>
<dbReference type="OrthoDB" id="2507636at2759"/>
<dbReference type="EMBL" id="ADAS02000016">
    <property type="protein sequence ID" value="OAV96871.1"/>
    <property type="molecule type" value="Genomic_DNA"/>
</dbReference>
<evidence type="ECO:0000313" key="3">
    <source>
        <dbReference type="EnsemblFungi" id="PTTG_12686-t43_1-p1"/>
    </source>
</evidence>
<keyword evidence="4" id="KW-1185">Reference proteome</keyword>
<evidence type="ECO:0000313" key="4">
    <source>
        <dbReference type="Proteomes" id="UP000005240"/>
    </source>
</evidence>
<organism evidence="2">
    <name type="scientific">Puccinia triticina (isolate 1-1 / race 1 (BBBD))</name>
    <name type="common">Brown leaf rust fungus</name>
    <dbReference type="NCBI Taxonomy" id="630390"/>
    <lineage>
        <taxon>Eukaryota</taxon>
        <taxon>Fungi</taxon>
        <taxon>Dikarya</taxon>
        <taxon>Basidiomycota</taxon>
        <taxon>Pucciniomycotina</taxon>
        <taxon>Pucciniomycetes</taxon>
        <taxon>Pucciniales</taxon>
        <taxon>Pucciniaceae</taxon>
        <taxon>Puccinia</taxon>
    </lineage>
</organism>
<feature type="chain" id="PRO_5008110356" evidence="1">
    <location>
        <begin position="23"/>
        <end position="338"/>
    </location>
</feature>
<keyword evidence="1" id="KW-0732">Signal</keyword>
<evidence type="ECO:0000313" key="2">
    <source>
        <dbReference type="EMBL" id="OAV96871.1"/>
    </source>
</evidence>
<reference evidence="3 4" key="3">
    <citation type="journal article" date="2017" name="G3 (Bethesda)">
        <title>Comparative analysis highlights variable genome content of wheat rusts and divergence of the mating loci.</title>
        <authorList>
            <person name="Cuomo C.A."/>
            <person name="Bakkeren G."/>
            <person name="Khalil H.B."/>
            <person name="Panwar V."/>
            <person name="Joly D."/>
            <person name="Linning R."/>
            <person name="Sakthikumar S."/>
            <person name="Song X."/>
            <person name="Adiconis X."/>
            <person name="Fan L."/>
            <person name="Goldberg J.M."/>
            <person name="Levin J.Z."/>
            <person name="Young S."/>
            <person name="Zeng Q."/>
            <person name="Anikster Y."/>
            <person name="Bruce M."/>
            <person name="Wang M."/>
            <person name="Yin C."/>
            <person name="McCallum B."/>
            <person name="Szabo L.J."/>
            <person name="Hulbert S."/>
            <person name="Chen X."/>
            <person name="Fellers J.P."/>
        </authorList>
    </citation>
    <scope>NUCLEOTIDE SEQUENCE</scope>
    <source>
        <strain evidence="4">Isolate 1-1 / race 1 (BBBD)</strain>
        <strain evidence="3">isolate 1-1 / race 1 (BBBD)</strain>
    </source>
</reference>
<reference evidence="3" key="4">
    <citation type="submission" date="2025-05" db="UniProtKB">
        <authorList>
            <consortium name="EnsemblFungi"/>
        </authorList>
    </citation>
    <scope>IDENTIFICATION</scope>
    <source>
        <strain evidence="3">isolate 1-1 / race 1 (BBBD)</strain>
    </source>
</reference>